<dbReference type="PANTHER" id="PTHR46599:SF3">
    <property type="entry name" value="PIGGYBAC TRANSPOSABLE ELEMENT-DERIVED PROTEIN 4"/>
    <property type="match status" value="1"/>
</dbReference>
<dbReference type="EMBL" id="JAWDGP010002766">
    <property type="protein sequence ID" value="KAK3780027.1"/>
    <property type="molecule type" value="Genomic_DNA"/>
</dbReference>
<evidence type="ECO:0000259" key="1">
    <source>
        <dbReference type="Pfam" id="PF13843"/>
    </source>
</evidence>
<reference evidence="2" key="1">
    <citation type="journal article" date="2023" name="G3 (Bethesda)">
        <title>A reference genome for the long-term kleptoplast-retaining sea slug Elysia crispata morphotype clarki.</title>
        <authorList>
            <person name="Eastman K.E."/>
            <person name="Pendleton A.L."/>
            <person name="Shaikh M.A."/>
            <person name="Suttiyut T."/>
            <person name="Ogas R."/>
            <person name="Tomko P."/>
            <person name="Gavelis G."/>
            <person name="Widhalm J.R."/>
            <person name="Wisecaver J.H."/>
        </authorList>
    </citation>
    <scope>NUCLEOTIDE SEQUENCE</scope>
    <source>
        <strain evidence="2">ECLA1</strain>
    </source>
</reference>
<proteinExistence type="predicted"/>
<sequence length="171" mass="19262">MDIFTPFAYSGKDDPISNINNQIPPECTNMSVTSKLTIALLKSFHGKGYHLYIDNWYSSVPLLRYLLQQQTICTSTSRSTQVPKILKARKVAKGSTSSDVSRKLLAQKYEDKNKVYMLTTAERADTVTKQKPGGHEKILPRSIDSYNQNMGGVDCIDPLLEPYDATRKIVR</sequence>
<dbReference type="InterPro" id="IPR029526">
    <property type="entry name" value="PGBD"/>
</dbReference>
<protein>
    <recommendedName>
        <fullName evidence="1">PiggyBac transposable element-derived protein domain-containing protein</fullName>
    </recommendedName>
</protein>
<comment type="caution">
    <text evidence="2">The sequence shown here is derived from an EMBL/GenBank/DDBJ whole genome shotgun (WGS) entry which is preliminary data.</text>
</comment>
<dbReference type="PANTHER" id="PTHR46599">
    <property type="entry name" value="PIGGYBAC TRANSPOSABLE ELEMENT-DERIVED PROTEIN 4"/>
    <property type="match status" value="1"/>
</dbReference>
<evidence type="ECO:0000313" key="2">
    <source>
        <dbReference type="EMBL" id="KAK3780027.1"/>
    </source>
</evidence>
<name>A0AAE1A4B4_9GAST</name>
<dbReference type="Proteomes" id="UP001283361">
    <property type="component" value="Unassembled WGS sequence"/>
</dbReference>
<gene>
    <name evidence="2" type="ORF">RRG08_029720</name>
</gene>
<accession>A0AAE1A4B4</accession>
<dbReference type="AlphaFoldDB" id="A0AAE1A4B4"/>
<organism evidence="2 3">
    <name type="scientific">Elysia crispata</name>
    <name type="common">lettuce slug</name>
    <dbReference type="NCBI Taxonomy" id="231223"/>
    <lineage>
        <taxon>Eukaryota</taxon>
        <taxon>Metazoa</taxon>
        <taxon>Spiralia</taxon>
        <taxon>Lophotrochozoa</taxon>
        <taxon>Mollusca</taxon>
        <taxon>Gastropoda</taxon>
        <taxon>Heterobranchia</taxon>
        <taxon>Euthyneura</taxon>
        <taxon>Panpulmonata</taxon>
        <taxon>Sacoglossa</taxon>
        <taxon>Placobranchoidea</taxon>
        <taxon>Plakobranchidae</taxon>
        <taxon>Elysia</taxon>
    </lineage>
</organism>
<evidence type="ECO:0000313" key="3">
    <source>
        <dbReference type="Proteomes" id="UP001283361"/>
    </source>
</evidence>
<dbReference type="Pfam" id="PF13843">
    <property type="entry name" value="DDE_Tnp_1_7"/>
    <property type="match status" value="1"/>
</dbReference>
<keyword evidence="3" id="KW-1185">Reference proteome</keyword>
<feature type="domain" description="PiggyBac transposable element-derived protein" evidence="1">
    <location>
        <begin position="32"/>
        <end position="168"/>
    </location>
</feature>